<dbReference type="OrthoDB" id="623670at2759"/>
<reference evidence="3 4" key="1">
    <citation type="journal article" date="2019" name="Nat. Ecol. Evol.">
        <title>Megaphylogeny resolves global patterns of mushroom evolution.</title>
        <authorList>
            <person name="Varga T."/>
            <person name="Krizsan K."/>
            <person name="Foldi C."/>
            <person name="Dima B."/>
            <person name="Sanchez-Garcia M."/>
            <person name="Sanchez-Ramirez S."/>
            <person name="Szollosi G.J."/>
            <person name="Szarkandi J.G."/>
            <person name="Papp V."/>
            <person name="Albert L."/>
            <person name="Andreopoulos W."/>
            <person name="Angelini C."/>
            <person name="Antonin V."/>
            <person name="Barry K.W."/>
            <person name="Bougher N.L."/>
            <person name="Buchanan P."/>
            <person name="Buyck B."/>
            <person name="Bense V."/>
            <person name="Catcheside P."/>
            <person name="Chovatia M."/>
            <person name="Cooper J."/>
            <person name="Damon W."/>
            <person name="Desjardin D."/>
            <person name="Finy P."/>
            <person name="Geml J."/>
            <person name="Haridas S."/>
            <person name="Hughes K."/>
            <person name="Justo A."/>
            <person name="Karasinski D."/>
            <person name="Kautmanova I."/>
            <person name="Kiss B."/>
            <person name="Kocsube S."/>
            <person name="Kotiranta H."/>
            <person name="LaButti K.M."/>
            <person name="Lechner B.E."/>
            <person name="Liimatainen K."/>
            <person name="Lipzen A."/>
            <person name="Lukacs Z."/>
            <person name="Mihaltcheva S."/>
            <person name="Morgado L.N."/>
            <person name="Niskanen T."/>
            <person name="Noordeloos M.E."/>
            <person name="Ohm R.A."/>
            <person name="Ortiz-Santana B."/>
            <person name="Ovrebo C."/>
            <person name="Racz N."/>
            <person name="Riley R."/>
            <person name="Savchenko A."/>
            <person name="Shiryaev A."/>
            <person name="Soop K."/>
            <person name="Spirin V."/>
            <person name="Szebenyi C."/>
            <person name="Tomsovsky M."/>
            <person name="Tulloss R.E."/>
            <person name="Uehling J."/>
            <person name="Grigoriev I.V."/>
            <person name="Vagvolgyi C."/>
            <person name="Papp T."/>
            <person name="Martin F.M."/>
            <person name="Miettinen O."/>
            <person name="Hibbett D.S."/>
            <person name="Nagy L.G."/>
        </authorList>
    </citation>
    <scope>NUCLEOTIDE SEQUENCE [LARGE SCALE GENOMIC DNA]</scope>
    <source>
        <strain evidence="3 4">CBS 121175</strain>
    </source>
</reference>
<dbReference type="PROSITE" id="PS51257">
    <property type="entry name" value="PROKAR_LIPOPROTEIN"/>
    <property type="match status" value="1"/>
</dbReference>
<sequence length="116" mass="12938">MRWRTVYPTTVASFVACISFVNAFRGDATWYNVGLGSCGSIDKDSEYVAALSFRENPNNQRCSQQIRINYRGRSVVARVVDSCPGCSRYSLDLSPAVFKALAPLDAGRIEVNWNYV</sequence>
<dbReference type="CDD" id="cd22191">
    <property type="entry name" value="DPBB_RlpA_EXP_N-like"/>
    <property type="match status" value="1"/>
</dbReference>
<evidence type="ECO:0000313" key="3">
    <source>
        <dbReference type="EMBL" id="TFK29190.1"/>
    </source>
</evidence>
<dbReference type="InterPro" id="IPR009009">
    <property type="entry name" value="RlpA-like_DPBB"/>
</dbReference>
<name>A0A5C3L8V0_COPMA</name>
<dbReference type="SUPFAM" id="SSF50685">
    <property type="entry name" value="Barwin-like endoglucanases"/>
    <property type="match status" value="1"/>
</dbReference>
<keyword evidence="4" id="KW-1185">Reference proteome</keyword>
<feature type="domain" description="RlpA-like protein double-psi beta-barrel" evidence="2">
    <location>
        <begin position="25"/>
        <end position="112"/>
    </location>
</feature>
<dbReference type="STRING" id="230819.A0A5C3L8V0"/>
<evidence type="ECO:0000259" key="2">
    <source>
        <dbReference type="Pfam" id="PF03330"/>
    </source>
</evidence>
<dbReference type="Pfam" id="PF03330">
    <property type="entry name" value="DPBB_1"/>
    <property type="match status" value="1"/>
</dbReference>
<evidence type="ECO:0000313" key="4">
    <source>
        <dbReference type="Proteomes" id="UP000307440"/>
    </source>
</evidence>
<dbReference type="InterPro" id="IPR051477">
    <property type="entry name" value="Expansin_CellWall"/>
</dbReference>
<proteinExistence type="predicted"/>
<dbReference type="EMBL" id="ML210151">
    <property type="protein sequence ID" value="TFK29190.1"/>
    <property type="molecule type" value="Genomic_DNA"/>
</dbReference>
<gene>
    <name evidence="3" type="ORF">FA15DRAFT_700452</name>
</gene>
<accession>A0A5C3L8V0</accession>
<dbReference type="AlphaFoldDB" id="A0A5C3L8V0"/>
<evidence type="ECO:0000256" key="1">
    <source>
        <dbReference type="ARBA" id="ARBA00022729"/>
    </source>
</evidence>
<protein>
    <submittedName>
        <fullName evidence="3">Barwin-like endoglucanase</fullName>
    </submittedName>
</protein>
<dbReference type="PANTHER" id="PTHR31836">
    <property type="match status" value="1"/>
</dbReference>
<dbReference type="InterPro" id="IPR036908">
    <property type="entry name" value="RlpA-like_sf"/>
</dbReference>
<keyword evidence="1" id="KW-0732">Signal</keyword>
<dbReference type="Gene3D" id="2.40.40.10">
    <property type="entry name" value="RlpA-like domain"/>
    <property type="match status" value="1"/>
</dbReference>
<organism evidence="3 4">
    <name type="scientific">Coprinopsis marcescibilis</name>
    <name type="common">Agaric fungus</name>
    <name type="synonym">Psathyrella marcescibilis</name>
    <dbReference type="NCBI Taxonomy" id="230819"/>
    <lineage>
        <taxon>Eukaryota</taxon>
        <taxon>Fungi</taxon>
        <taxon>Dikarya</taxon>
        <taxon>Basidiomycota</taxon>
        <taxon>Agaricomycotina</taxon>
        <taxon>Agaricomycetes</taxon>
        <taxon>Agaricomycetidae</taxon>
        <taxon>Agaricales</taxon>
        <taxon>Agaricineae</taxon>
        <taxon>Psathyrellaceae</taxon>
        <taxon>Coprinopsis</taxon>
    </lineage>
</organism>
<dbReference type="PANTHER" id="PTHR31836:SF28">
    <property type="entry name" value="SRCR DOMAIN-CONTAINING PROTEIN-RELATED"/>
    <property type="match status" value="1"/>
</dbReference>
<dbReference type="Proteomes" id="UP000307440">
    <property type="component" value="Unassembled WGS sequence"/>
</dbReference>